<comment type="caution">
    <text evidence="1">The sequence shown here is derived from an EMBL/GenBank/DDBJ whole genome shotgun (WGS) entry which is preliminary data.</text>
</comment>
<sequence length="130" mass="14190">MIVQIADDKALIRARRGAMPSIDSGACDEDWDQDLADDLIGSSLLVGLTYVDSEGVLLSREQVFGIVETVDAQAGIVIRTRDEGEPFTVAPLLEAIEVGEPGLYQLADQDRIVENPDFTALFTVTKPRRN</sequence>
<name>A0ABV1QVE3_9HYPH</name>
<dbReference type="RefSeq" id="WP_350397558.1">
    <property type="nucleotide sequence ID" value="NZ_JBELQE010000134.1"/>
</dbReference>
<accession>A0ABV1QVE3</accession>
<protein>
    <recommendedName>
        <fullName evidence="3">PRC-barrel domain-containing protein</fullName>
    </recommendedName>
</protein>
<dbReference type="Proteomes" id="UP001480955">
    <property type="component" value="Unassembled WGS sequence"/>
</dbReference>
<gene>
    <name evidence="1" type="ORF">ABS772_25880</name>
</gene>
<organism evidence="1 2">
    <name type="scientific">Methylorubrum podarium</name>
    <dbReference type="NCBI Taxonomy" id="200476"/>
    <lineage>
        <taxon>Bacteria</taxon>
        <taxon>Pseudomonadati</taxon>
        <taxon>Pseudomonadota</taxon>
        <taxon>Alphaproteobacteria</taxon>
        <taxon>Hyphomicrobiales</taxon>
        <taxon>Methylobacteriaceae</taxon>
        <taxon>Methylorubrum</taxon>
    </lineage>
</organism>
<proteinExistence type="predicted"/>
<keyword evidence="2" id="KW-1185">Reference proteome</keyword>
<evidence type="ECO:0008006" key="3">
    <source>
        <dbReference type="Google" id="ProtNLM"/>
    </source>
</evidence>
<evidence type="ECO:0000313" key="1">
    <source>
        <dbReference type="EMBL" id="MER2253358.1"/>
    </source>
</evidence>
<reference evidence="1 2" key="1">
    <citation type="submission" date="2024-06" db="EMBL/GenBank/DDBJ databases">
        <authorList>
            <person name="Campbell A.G."/>
        </authorList>
    </citation>
    <scope>NUCLEOTIDE SEQUENCE [LARGE SCALE GENOMIC DNA]</scope>
    <source>
        <strain evidence="1 2">EM12</strain>
    </source>
</reference>
<dbReference type="EMBL" id="JBELQE010000134">
    <property type="protein sequence ID" value="MER2253358.1"/>
    <property type="molecule type" value="Genomic_DNA"/>
</dbReference>
<evidence type="ECO:0000313" key="2">
    <source>
        <dbReference type="Proteomes" id="UP001480955"/>
    </source>
</evidence>